<evidence type="ECO:0000313" key="2">
    <source>
        <dbReference type="EMBL" id="EAR29007.1"/>
    </source>
</evidence>
<keyword evidence="3" id="KW-1185">Reference proteome</keyword>
<dbReference type="EMBL" id="AAOH01000003">
    <property type="protein sequence ID" value="EAR29007.1"/>
    <property type="molecule type" value="Genomic_DNA"/>
</dbReference>
<dbReference type="AlphaFoldDB" id="A4C8U2"/>
<sequence>MSDLKQQFIAELKNANLPVTVADFTAQFEQKLKESGFAVNNQSGFSPFWRLQTALVAEPAASLVESLVSKVMPNTFVLLADKNWLEQHGQSRNVERLASVKARGQLHFTRADAQTKLVIPTGTLIESLPINGQVYQLALDTPCTFEVGQLAAVATATASNAGHAYNLSAGYYVRIMDEYEGVHVTNQQSWLITAGQDVETDENYRQRIRDAFANQGSYHMDAVYRNIIATAGGIPSDNIIFEKGGPRGPGTANAYVYLSVGDISPAIINRINDHLSEGNHGLADDLKVFAIPKQPLTLTVTIKQKPNTASIAADVTEFVRSAFRENDAYPNVNRVTPMSDFSFSLLNAELHQQFNQLHSVTFNLNNIQTGFWLPTLNGLEVRHG</sequence>
<protein>
    <submittedName>
        <fullName evidence="2">Uncharacterized phage Mu protein gp47-like protein</fullName>
    </submittedName>
</protein>
<name>A4C8U2_9GAMM</name>
<dbReference type="HOGENOM" id="CLU_058632_0_0_6"/>
<dbReference type="InterPro" id="IPR006949">
    <property type="entry name" value="Barrel_Baseplate_J-like"/>
</dbReference>
<evidence type="ECO:0000259" key="1">
    <source>
        <dbReference type="Pfam" id="PF04865"/>
    </source>
</evidence>
<dbReference type="RefSeq" id="WP_009838268.1">
    <property type="nucleotide sequence ID" value="NZ_AAOH01000003.1"/>
</dbReference>
<dbReference type="PANTHER" id="PTHR37829:SF3">
    <property type="entry name" value="PROTEIN JAYE-RELATED"/>
    <property type="match status" value="1"/>
</dbReference>
<dbReference type="eggNOG" id="COG3299">
    <property type="taxonomic scope" value="Bacteria"/>
</dbReference>
<dbReference type="OrthoDB" id="6103450at2"/>
<feature type="domain" description="Baseplate protein J-like barrel" evidence="1">
    <location>
        <begin position="106"/>
        <end position="190"/>
    </location>
</feature>
<evidence type="ECO:0000313" key="3">
    <source>
        <dbReference type="Proteomes" id="UP000006201"/>
    </source>
</evidence>
<dbReference type="Proteomes" id="UP000006201">
    <property type="component" value="Unassembled WGS sequence"/>
</dbReference>
<dbReference type="Pfam" id="PF04865">
    <property type="entry name" value="Baseplate_J"/>
    <property type="match status" value="1"/>
</dbReference>
<dbReference type="PANTHER" id="PTHR37829">
    <property type="entry name" value="PHAGE-LIKE ELEMENT PBSX PROTEIN XKDT"/>
    <property type="match status" value="1"/>
</dbReference>
<gene>
    <name evidence="2" type="ORF">PTD2_08184</name>
</gene>
<dbReference type="InterPro" id="IPR052399">
    <property type="entry name" value="Phage_Baseplate_Assmbl_Protein"/>
</dbReference>
<reference evidence="2 3" key="1">
    <citation type="submission" date="2006-02" db="EMBL/GenBank/DDBJ databases">
        <authorList>
            <person name="Moran M.A."/>
            <person name="Kjelleberg S."/>
            <person name="Egan S."/>
            <person name="Saunders N."/>
            <person name="Thomas T."/>
            <person name="Ferriera S."/>
            <person name="Johnson J."/>
            <person name="Kravitz S."/>
            <person name="Halpern A."/>
            <person name="Remington K."/>
            <person name="Beeson K."/>
            <person name="Tran B."/>
            <person name="Rogers Y.-H."/>
            <person name="Friedman R."/>
            <person name="Venter J.C."/>
        </authorList>
    </citation>
    <scope>NUCLEOTIDE SEQUENCE [LARGE SCALE GENOMIC DNA]</scope>
    <source>
        <strain evidence="2 3">D2</strain>
    </source>
</reference>
<accession>A4C8U2</accession>
<comment type="caution">
    <text evidence="2">The sequence shown here is derived from an EMBL/GenBank/DDBJ whole genome shotgun (WGS) entry which is preliminary data.</text>
</comment>
<dbReference type="STRING" id="87626.PTD2_08184"/>
<organism evidence="2 3">
    <name type="scientific">Pseudoalteromonas tunicata D2</name>
    <dbReference type="NCBI Taxonomy" id="87626"/>
    <lineage>
        <taxon>Bacteria</taxon>
        <taxon>Pseudomonadati</taxon>
        <taxon>Pseudomonadota</taxon>
        <taxon>Gammaproteobacteria</taxon>
        <taxon>Alteromonadales</taxon>
        <taxon>Pseudoalteromonadaceae</taxon>
        <taxon>Pseudoalteromonas</taxon>
    </lineage>
</organism>
<proteinExistence type="predicted"/>